<dbReference type="NCBIfam" id="NF004079">
    <property type="entry name" value="PRK05584.1"/>
    <property type="match status" value="1"/>
</dbReference>
<evidence type="ECO:0000256" key="2">
    <source>
        <dbReference type="ARBA" id="ARBA00022605"/>
    </source>
</evidence>
<gene>
    <name evidence="5" type="primary">mtnN</name>
    <name evidence="7" type="ORF">WMW72_17645</name>
</gene>
<dbReference type="HAMAP" id="MF_01684">
    <property type="entry name" value="Salvage_MtnN"/>
    <property type="match status" value="1"/>
</dbReference>
<dbReference type="InterPro" id="IPR000845">
    <property type="entry name" value="Nucleoside_phosphorylase_d"/>
</dbReference>
<evidence type="ECO:0000256" key="4">
    <source>
        <dbReference type="ARBA" id="ARBA00023167"/>
    </source>
</evidence>
<dbReference type="CDD" id="cd09008">
    <property type="entry name" value="MTAN"/>
    <property type="match status" value="1"/>
</dbReference>
<proteinExistence type="inferred from homology"/>
<organism evidence="7 8">
    <name type="scientific">Paenibacillus filicis</name>
    <dbReference type="NCBI Taxonomy" id="669464"/>
    <lineage>
        <taxon>Bacteria</taxon>
        <taxon>Bacillati</taxon>
        <taxon>Bacillota</taxon>
        <taxon>Bacilli</taxon>
        <taxon>Bacillales</taxon>
        <taxon>Paenibacillaceae</taxon>
        <taxon>Paenibacillus</taxon>
    </lineage>
</organism>
<keyword evidence="4 5" id="KW-0486">Methionine biosynthesis</keyword>
<reference evidence="7 8" key="1">
    <citation type="submission" date="2024-04" db="EMBL/GenBank/DDBJ databases">
        <title>draft genome sequnece of Paenibacillus filicis.</title>
        <authorList>
            <person name="Kim D.-U."/>
        </authorList>
    </citation>
    <scope>NUCLEOTIDE SEQUENCE [LARGE SCALE GENOMIC DNA]</scope>
    <source>
        <strain evidence="7 8">KACC14197</strain>
    </source>
</reference>
<evidence type="ECO:0000256" key="3">
    <source>
        <dbReference type="ARBA" id="ARBA00022801"/>
    </source>
</evidence>
<feature type="domain" description="Nucleoside phosphorylase" evidence="6">
    <location>
        <begin position="3"/>
        <end position="227"/>
    </location>
</feature>
<dbReference type="EMBL" id="JBBPCC010000011">
    <property type="protein sequence ID" value="MEK8129733.1"/>
    <property type="molecule type" value="Genomic_DNA"/>
</dbReference>
<dbReference type="NCBIfam" id="TIGR01704">
    <property type="entry name" value="MTA_SAH-Nsdase"/>
    <property type="match status" value="1"/>
</dbReference>
<name>A0ABU9DPQ7_9BACL</name>
<evidence type="ECO:0000256" key="1">
    <source>
        <dbReference type="ARBA" id="ARBA00004945"/>
    </source>
</evidence>
<comment type="function">
    <text evidence="5">Catalyzes the irreversible cleavage of the glycosidic bond in both 5'-methylthioadenosine (MTA) and S-adenosylhomocysteine (SAH/AdoHcy) to adenine and the corresponding thioribose, 5'-methylthioribose and S-ribosylhomocysteine, respectively. Also cleaves 5'-deoxyadenosine, a toxic by-product of radical S-adenosylmethionine (SAM) enzymes, into 5-deoxyribose and adenine.</text>
</comment>
<dbReference type="EC" id="3.2.2.9" evidence="5"/>
<comment type="pathway">
    <text evidence="1 5">Amino-acid biosynthesis; L-methionine biosynthesis via salvage pathway; S-methyl-5-thio-alpha-D-ribose 1-phosphate from S-methyl-5'-thioadenosine (hydrolase route): step 1/2.</text>
</comment>
<evidence type="ECO:0000256" key="5">
    <source>
        <dbReference type="HAMAP-Rule" id="MF_01684"/>
    </source>
</evidence>
<evidence type="ECO:0000313" key="8">
    <source>
        <dbReference type="Proteomes" id="UP001469365"/>
    </source>
</evidence>
<comment type="catalytic activity">
    <reaction evidence="5">
        <text>S-methyl-5'-thioadenosine + H2O = 5-(methylsulfanyl)-D-ribose + adenine</text>
        <dbReference type="Rhea" id="RHEA:13617"/>
        <dbReference type="ChEBI" id="CHEBI:15377"/>
        <dbReference type="ChEBI" id="CHEBI:16708"/>
        <dbReference type="ChEBI" id="CHEBI:17509"/>
        <dbReference type="ChEBI" id="CHEBI:78440"/>
        <dbReference type="EC" id="3.2.2.9"/>
    </reaction>
</comment>
<dbReference type="InterPro" id="IPR010049">
    <property type="entry name" value="MTA_SAH_Nsdase"/>
</dbReference>
<comment type="similarity">
    <text evidence="5">Belongs to the PNP/UDP phosphorylase family. MtnN subfamily.</text>
</comment>
<feature type="active site" description="Proton donor" evidence="5">
    <location>
        <position position="198"/>
    </location>
</feature>
<feature type="binding site" evidence="5">
    <location>
        <position position="78"/>
    </location>
    <ligand>
        <name>substrate</name>
    </ligand>
</feature>
<comment type="caution">
    <text evidence="7">The sequence shown here is derived from an EMBL/GenBank/DDBJ whole genome shotgun (WGS) entry which is preliminary data.</text>
</comment>
<keyword evidence="2 5" id="KW-0028">Amino-acid biosynthesis</keyword>
<dbReference type="InterPro" id="IPR035994">
    <property type="entry name" value="Nucleoside_phosphorylase_sf"/>
</dbReference>
<protein>
    <recommendedName>
        <fullName evidence="5">5'-methylthioadenosine/S-adenosylhomocysteine nucleosidase</fullName>
        <shortName evidence="5">MTA/SAH nucleosidase</shortName>
        <shortName evidence="5">MTAN</shortName>
        <ecNumber evidence="5">3.2.2.9</ecNumber>
    </recommendedName>
    <alternativeName>
        <fullName evidence="5">5'-deoxyadenosine nucleosidase</fullName>
        <shortName evidence="5">DOA nucleosidase</shortName>
        <shortName evidence="5">dAdo nucleosidase</shortName>
    </alternativeName>
    <alternativeName>
        <fullName evidence="5">5'-methylthioadenosine nucleosidase</fullName>
        <shortName evidence="5">MTA nucleosidase</shortName>
    </alternativeName>
    <alternativeName>
        <fullName evidence="5">S-adenosylhomocysteine nucleosidase</fullName>
        <shortName evidence="5">AdoHcy nucleosidase</shortName>
        <shortName evidence="5">SAH nucleosidase</shortName>
        <shortName evidence="5">SRH nucleosidase</shortName>
    </alternativeName>
</protein>
<dbReference type="RefSeq" id="WP_341416851.1">
    <property type="nucleotide sequence ID" value="NZ_JBBPCC010000011.1"/>
</dbReference>
<feature type="binding site" evidence="5">
    <location>
        <position position="153"/>
    </location>
    <ligand>
        <name>substrate</name>
    </ligand>
</feature>
<dbReference type="PANTHER" id="PTHR46832:SF1">
    <property type="entry name" value="5'-METHYLTHIOADENOSINE_S-ADENOSYLHOMOCYSTEINE NUCLEOSIDASE"/>
    <property type="match status" value="1"/>
</dbReference>
<dbReference type="Gene3D" id="3.40.50.1580">
    <property type="entry name" value="Nucleoside phosphorylase domain"/>
    <property type="match status" value="1"/>
</dbReference>
<dbReference type="PANTHER" id="PTHR46832">
    <property type="entry name" value="5'-METHYLTHIOADENOSINE/S-ADENOSYLHOMOCYSTEINE NUCLEOSIDASE"/>
    <property type="match status" value="1"/>
</dbReference>
<feature type="active site" description="Proton acceptor" evidence="5">
    <location>
        <position position="12"/>
    </location>
</feature>
<accession>A0ABU9DPQ7</accession>
<sequence length="248" mass="26478">MVVGIIGAMREEIEDVLSAMVIHEQFSTGGATFYTGTCGHTDVVLLECGIGKVNAATGTTLLIQRFQPDGIINLGSAAGFAEGLKIGDIVASAEVLYHDVDATVFAYEFGQVPRMPARYRPDDRFLAAANRVGLRSFAGSYAKGLIASGDSFMNDAARVEQIRSQLPGLYAAEMEAAAVAQVCYAFGTPFLIVRSISDIAGAEARQLYDDNLVLAAQNSARFTLLCLEEMEHDRPNECGELSVGSHKG</sequence>
<dbReference type="GO" id="GO:0008782">
    <property type="term" value="F:adenosylhomocysteine nucleosidase activity"/>
    <property type="evidence" value="ECO:0007669"/>
    <property type="project" value="UniProtKB-EC"/>
</dbReference>
<comment type="catalytic activity">
    <reaction evidence="5">
        <text>5'-deoxyadenosine + H2O = 5-deoxy-D-ribose + adenine</text>
        <dbReference type="Rhea" id="RHEA:29859"/>
        <dbReference type="ChEBI" id="CHEBI:15377"/>
        <dbReference type="ChEBI" id="CHEBI:16708"/>
        <dbReference type="ChEBI" id="CHEBI:17319"/>
        <dbReference type="ChEBI" id="CHEBI:149540"/>
        <dbReference type="EC" id="3.2.2.9"/>
    </reaction>
</comment>
<feature type="binding site" evidence="5">
    <location>
        <begin position="174"/>
        <end position="175"/>
    </location>
    <ligand>
        <name>substrate</name>
    </ligand>
</feature>
<dbReference type="SUPFAM" id="SSF53167">
    <property type="entry name" value="Purine and uridine phosphorylases"/>
    <property type="match status" value="1"/>
</dbReference>
<dbReference type="Proteomes" id="UP001469365">
    <property type="component" value="Unassembled WGS sequence"/>
</dbReference>
<keyword evidence="3 5" id="KW-0378">Hydrolase</keyword>
<keyword evidence="7" id="KW-0326">Glycosidase</keyword>
<comment type="catalytic activity">
    <reaction evidence="5">
        <text>S-adenosyl-L-homocysteine + H2O = S-(5-deoxy-D-ribos-5-yl)-L-homocysteine + adenine</text>
        <dbReference type="Rhea" id="RHEA:17805"/>
        <dbReference type="ChEBI" id="CHEBI:15377"/>
        <dbReference type="ChEBI" id="CHEBI:16708"/>
        <dbReference type="ChEBI" id="CHEBI:57856"/>
        <dbReference type="ChEBI" id="CHEBI:58195"/>
        <dbReference type="EC" id="3.2.2.9"/>
    </reaction>
</comment>
<keyword evidence="8" id="KW-1185">Reference proteome</keyword>
<evidence type="ECO:0000313" key="7">
    <source>
        <dbReference type="EMBL" id="MEK8129733.1"/>
    </source>
</evidence>
<evidence type="ECO:0000259" key="6">
    <source>
        <dbReference type="Pfam" id="PF01048"/>
    </source>
</evidence>
<dbReference type="Pfam" id="PF01048">
    <property type="entry name" value="PNP_UDP_1"/>
    <property type="match status" value="1"/>
</dbReference>